<protein>
    <recommendedName>
        <fullName evidence="1">Tc1-like transposase DDE domain-containing protein</fullName>
    </recommendedName>
</protein>
<feature type="non-terminal residue" evidence="2">
    <location>
        <position position="1"/>
    </location>
</feature>
<evidence type="ECO:0000313" key="2">
    <source>
        <dbReference type="EMBL" id="KAE9385970.1"/>
    </source>
</evidence>
<feature type="domain" description="Tc1-like transposase DDE" evidence="1">
    <location>
        <begin position="7"/>
        <end position="58"/>
    </location>
</feature>
<sequence>GILHLDIQDQSYTGASFNTFIDGLLDNMNPFPQKNSVIIMDNTSIHKSPQLRPMIENRQV</sequence>
<organism evidence="2 3">
    <name type="scientific">Gymnopus androsaceus JB14</name>
    <dbReference type="NCBI Taxonomy" id="1447944"/>
    <lineage>
        <taxon>Eukaryota</taxon>
        <taxon>Fungi</taxon>
        <taxon>Dikarya</taxon>
        <taxon>Basidiomycota</taxon>
        <taxon>Agaricomycotina</taxon>
        <taxon>Agaricomycetes</taxon>
        <taxon>Agaricomycetidae</taxon>
        <taxon>Agaricales</taxon>
        <taxon>Marasmiineae</taxon>
        <taxon>Omphalotaceae</taxon>
        <taxon>Gymnopus</taxon>
    </lineage>
</organism>
<dbReference type="OrthoDB" id="2142724at2759"/>
<feature type="non-terminal residue" evidence="2">
    <location>
        <position position="60"/>
    </location>
</feature>
<dbReference type="Proteomes" id="UP000799118">
    <property type="component" value="Unassembled WGS sequence"/>
</dbReference>
<gene>
    <name evidence="2" type="ORF">BT96DRAFT_790880</name>
</gene>
<keyword evidence="3" id="KW-1185">Reference proteome</keyword>
<dbReference type="InterPro" id="IPR038717">
    <property type="entry name" value="Tc1-like_DDE_dom"/>
</dbReference>
<evidence type="ECO:0000313" key="3">
    <source>
        <dbReference type="Proteomes" id="UP000799118"/>
    </source>
</evidence>
<dbReference type="Pfam" id="PF13358">
    <property type="entry name" value="DDE_3"/>
    <property type="match status" value="1"/>
</dbReference>
<dbReference type="AlphaFoldDB" id="A0A6A4GKN7"/>
<proteinExistence type="predicted"/>
<accession>A0A6A4GKN7</accession>
<name>A0A6A4GKN7_9AGAR</name>
<reference evidence="2" key="1">
    <citation type="journal article" date="2019" name="Environ. Microbiol.">
        <title>Fungal ecological strategies reflected in gene transcription - a case study of two litter decomposers.</title>
        <authorList>
            <person name="Barbi F."/>
            <person name="Kohler A."/>
            <person name="Barry K."/>
            <person name="Baskaran P."/>
            <person name="Daum C."/>
            <person name="Fauchery L."/>
            <person name="Ihrmark K."/>
            <person name="Kuo A."/>
            <person name="LaButti K."/>
            <person name="Lipzen A."/>
            <person name="Morin E."/>
            <person name="Grigoriev I.V."/>
            <person name="Henrissat B."/>
            <person name="Lindahl B."/>
            <person name="Martin F."/>
        </authorList>
    </citation>
    <scope>NUCLEOTIDE SEQUENCE</scope>
    <source>
        <strain evidence="2">JB14</strain>
    </source>
</reference>
<evidence type="ECO:0000259" key="1">
    <source>
        <dbReference type="Pfam" id="PF13358"/>
    </source>
</evidence>
<dbReference type="EMBL" id="ML769925">
    <property type="protein sequence ID" value="KAE9385970.1"/>
    <property type="molecule type" value="Genomic_DNA"/>
</dbReference>